<dbReference type="Gene3D" id="1.10.1220.170">
    <property type="match status" value="1"/>
</dbReference>
<proteinExistence type="predicted"/>
<name>A0ABT9ARQ8_9GAMM</name>
<reference evidence="1" key="2">
    <citation type="journal article" date="2024" name="Int. J. Antimicrob. Agents">
        <title>Identification of a novel Providencia species showing multi-drug-resistant in three patients with hospital-acquired infection.</title>
        <authorList>
            <person name="Yang W."/>
            <person name="Chen J."/>
            <person name="Yang F."/>
            <person name="Ji P."/>
            <person name="Shen S."/>
            <person name="Yin D."/>
            <person name="Hu F."/>
        </authorList>
    </citation>
    <scope>NUCLEOTIDE SEQUENCE</scope>
    <source>
        <strain evidence="1">CRE-138-0111</strain>
    </source>
</reference>
<sequence>MAWHQYPSNVPLELFREIGDFSEHKRDILIKEPFTKQTEQSTNTPLGRINETTYLLRSPANAEHLNKSITQFKKGNVFKKHTIEK</sequence>
<protein>
    <submittedName>
        <fullName evidence="1">Uncharacterized protein</fullName>
    </submittedName>
</protein>
<accession>A0ABT9ARQ8</accession>
<keyword evidence="2" id="KW-1185">Reference proteome</keyword>
<organism evidence="1 2">
    <name type="scientific">Providencia huashanensis</name>
    <dbReference type="NCBI Taxonomy" id="3037798"/>
    <lineage>
        <taxon>Bacteria</taxon>
        <taxon>Pseudomonadati</taxon>
        <taxon>Pseudomonadota</taxon>
        <taxon>Gammaproteobacteria</taxon>
        <taxon>Enterobacterales</taxon>
        <taxon>Morganellaceae</taxon>
        <taxon>Providencia</taxon>
    </lineage>
</organism>
<dbReference type="Proteomes" id="UP001176478">
    <property type="component" value="Unassembled WGS sequence"/>
</dbReference>
<reference evidence="1" key="1">
    <citation type="submission" date="2023-07" db="EMBL/GenBank/DDBJ databases">
        <authorList>
            <person name="Yang W."/>
            <person name="Chen J."/>
            <person name="Ji P."/>
            <person name="Hu F."/>
        </authorList>
    </citation>
    <scope>NUCLEOTIDE SEQUENCE</scope>
    <source>
        <strain evidence="1">CRE-138-0111</strain>
    </source>
</reference>
<evidence type="ECO:0000313" key="1">
    <source>
        <dbReference type="EMBL" id="MDO7857289.1"/>
    </source>
</evidence>
<dbReference type="EMBL" id="JAUQTG010000007">
    <property type="protein sequence ID" value="MDO7857289.1"/>
    <property type="molecule type" value="Genomic_DNA"/>
</dbReference>
<evidence type="ECO:0000313" key="2">
    <source>
        <dbReference type="Proteomes" id="UP001176478"/>
    </source>
</evidence>
<gene>
    <name evidence="1" type="ORF">Q5E86_13225</name>
</gene>
<comment type="caution">
    <text evidence="1">The sequence shown here is derived from an EMBL/GenBank/DDBJ whole genome shotgun (WGS) entry which is preliminary data.</text>
</comment>